<evidence type="ECO:0000313" key="4">
    <source>
        <dbReference type="EMBL" id="CCC68135.1"/>
    </source>
</evidence>
<dbReference type="Gene3D" id="1.20.120.560">
    <property type="entry name" value="alix/aip1 in complex with the ypdl late domain"/>
    <property type="match status" value="1"/>
</dbReference>
<comment type="similarity">
    <text evidence="1">Belongs to the palA/RIM20 family.</text>
</comment>
<dbReference type="STRING" id="1064592.G0VB12"/>
<keyword evidence="5" id="KW-1185">Reference proteome</keyword>
<dbReference type="OMA" id="VSHAEEM"/>
<reference evidence="4 5" key="1">
    <citation type="journal article" date="2011" name="Proc. Natl. Acad. Sci. U.S.A.">
        <title>Evolutionary erosion of yeast sex chromosomes by mating-type switching accidents.</title>
        <authorList>
            <person name="Gordon J.L."/>
            <person name="Armisen D."/>
            <person name="Proux-Wera E."/>
            <person name="Oheigeartaigh S.S."/>
            <person name="Byrne K.P."/>
            <person name="Wolfe K.H."/>
        </authorList>
    </citation>
    <scope>NUCLEOTIDE SEQUENCE [LARGE SCALE GENOMIC DNA]</scope>
    <source>
        <strain evidence="5">ATCC 76901 / BCRC 22586 / CBS 4309 / NBRC 1992 / NRRL Y-12630</strain>
    </source>
</reference>
<dbReference type="GO" id="GO:0005768">
    <property type="term" value="C:endosome"/>
    <property type="evidence" value="ECO:0007669"/>
    <property type="project" value="TreeGrafter"/>
</dbReference>
<dbReference type="InterPro" id="IPR038499">
    <property type="entry name" value="BRO1_sf"/>
</dbReference>
<dbReference type="PANTHER" id="PTHR23030">
    <property type="entry name" value="PCD6 INTERACTING PROTEIN-RELATED"/>
    <property type="match status" value="1"/>
</dbReference>
<dbReference type="GO" id="GO:0030435">
    <property type="term" value="P:sporulation resulting in formation of a cellular spore"/>
    <property type="evidence" value="ECO:0007669"/>
    <property type="project" value="EnsemblFungi"/>
</dbReference>
<name>G0VB12_NAUCA</name>
<evidence type="ECO:0000256" key="1">
    <source>
        <dbReference type="ARBA" id="ARBA00038154"/>
    </source>
</evidence>
<dbReference type="Gene3D" id="1.20.140.50">
    <property type="entry name" value="alix/aip1 like domains"/>
    <property type="match status" value="1"/>
</dbReference>
<dbReference type="RefSeq" id="XP_003674512.1">
    <property type="nucleotide sequence ID" value="XM_003674464.1"/>
</dbReference>
<dbReference type="PANTHER" id="PTHR23030:SF39">
    <property type="entry name" value="PROGRAMMED CELL DEATH 6-INTERACTING PROTEIN"/>
    <property type="match status" value="1"/>
</dbReference>
<dbReference type="InParanoid" id="G0VB12"/>
<evidence type="ECO:0000259" key="3">
    <source>
        <dbReference type="PROSITE" id="PS51180"/>
    </source>
</evidence>
<dbReference type="Proteomes" id="UP000001640">
    <property type="component" value="Chromosome 2"/>
</dbReference>
<dbReference type="Gene3D" id="1.25.40.280">
    <property type="entry name" value="alix/aip1 like domains"/>
    <property type="match status" value="1"/>
</dbReference>
<proteinExistence type="inferred from homology"/>
<evidence type="ECO:0000313" key="5">
    <source>
        <dbReference type="Proteomes" id="UP000001640"/>
    </source>
</evidence>
<evidence type="ECO:0000256" key="2">
    <source>
        <dbReference type="SAM" id="Coils"/>
    </source>
</evidence>
<dbReference type="Pfam" id="PF13949">
    <property type="entry name" value="ALIX_LYPXL_bnd"/>
    <property type="match status" value="1"/>
</dbReference>
<sequence length="678" mass="77736">MADSLLVVPLKRTLHLDLTSLLSTAISTSSYQSANSFQDDIQLISHAREQATNIDQSQFISSSSSDSETLLTHLRTYYTYLESLESKFSDMILKSMWFQTLPGNKSMGQQFSSIKWEKLNILYNIAATLSIMATQCDITPKFQCLYFQRSASLFHYVALEQDEAMQVADKDTLLSLYYLMLAQAQECFWKAAKTSKTTTNKIVAKLVAQVGQYLNECSHYASSSLLIRKDWMDRIYFKMEYFKAVMWYRQALSFRDDKSIGKAIRAFKLAAKAMDSCNNYYGTVEMTTPLLTAIERDCKECERDNDFIYVNVIPDEIPQIKPAKMIKESMELHVAMGLEAKQPQLFKDLIPVAIMDACSAYDQRQEAYINDKILTPLLSLNRLLKEAVFNSNLSPQFALSDLDTGTTTLEELQNISLSFQDLEANNSNLRLQLDNIRAILIEEQQTDDRLRMKHGSQNWTLPESKNLNASFYETLQSLQSFLDSGAQIDKQTRDLFNTIDQTLLTSRSLSNASQSSNPLVKEVTGIFQKREKYINHIRDESNSYKVLPKIISAYRKEPLLSADFESIFMEHLGHFRDSLFYVQEEQLNNSQIIEAIKSTSANNGPTGEAQSAPKESYIDRFQHSARLLDEVKENIRMGTKYYQDIANSTHVLLLKTQEFEKQRRDQKRDLEQALVSRI</sequence>
<dbReference type="eggNOG" id="KOG2220">
    <property type="taxonomic scope" value="Eukaryota"/>
</dbReference>
<dbReference type="InterPro" id="IPR025304">
    <property type="entry name" value="ALIX_V_dom"/>
</dbReference>
<keyword evidence="2" id="KW-0175">Coiled coil</keyword>
<reference key="2">
    <citation type="submission" date="2011-08" db="EMBL/GenBank/DDBJ databases">
        <title>Genome sequence of Naumovozyma castellii.</title>
        <authorList>
            <person name="Gordon J.L."/>
            <person name="Armisen D."/>
            <person name="Proux-Wera E."/>
            <person name="OhEigeartaigh S.S."/>
            <person name="Byrne K.P."/>
            <person name="Wolfe K.H."/>
        </authorList>
    </citation>
    <scope>NUCLEOTIDE SEQUENCE</scope>
    <source>
        <strain>Type strain:CBS 4309</strain>
    </source>
</reference>
<dbReference type="PROSITE" id="PS51180">
    <property type="entry name" value="BRO1"/>
    <property type="match status" value="1"/>
</dbReference>
<accession>G0VB12</accession>
<gene>
    <name evidence="4" type="primary">NCAS0B00510</name>
    <name evidence="4" type="ordered locus">NCAS_0B00510</name>
</gene>
<dbReference type="EMBL" id="HE576753">
    <property type="protein sequence ID" value="CCC68135.1"/>
    <property type="molecule type" value="Genomic_DNA"/>
</dbReference>
<feature type="coiled-coil region" evidence="2">
    <location>
        <begin position="412"/>
        <end position="439"/>
    </location>
</feature>
<dbReference type="GO" id="GO:0016485">
    <property type="term" value="P:protein processing"/>
    <property type="evidence" value="ECO:0007669"/>
    <property type="project" value="EnsemblFungi"/>
</dbReference>
<dbReference type="GO" id="GO:0001403">
    <property type="term" value="P:invasive growth in response to glucose limitation"/>
    <property type="evidence" value="ECO:0007669"/>
    <property type="project" value="EnsemblFungi"/>
</dbReference>
<dbReference type="GeneID" id="96901699"/>
<dbReference type="HOGENOM" id="CLU_007181_3_1_1"/>
<dbReference type="KEGG" id="ncs:NCAS_0B00510"/>
<dbReference type="FunCoup" id="G0VB12">
    <property type="interactions" value="1267"/>
</dbReference>
<organism evidence="4 5">
    <name type="scientific">Naumovozyma castellii</name>
    <name type="common">Yeast</name>
    <name type="synonym">Saccharomyces castellii</name>
    <dbReference type="NCBI Taxonomy" id="27288"/>
    <lineage>
        <taxon>Eukaryota</taxon>
        <taxon>Fungi</taxon>
        <taxon>Dikarya</taxon>
        <taxon>Ascomycota</taxon>
        <taxon>Saccharomycotina</taxon>
        <taxon>Saccharomycetes</taxon>
        <taxon>Saccharomycetales</taxon>
        <taxon>Saccharomycetaceae</taxon>
        <taxon>Naumovozyma</taxon>
    </lineage>
</organism>
<dbReference type="OrthoDB" id="64867at2759"/>
<dbReference type="InterPro" id="IPR004328">
    <property type="entry name" value="BRO1_dom"/>
</dbReference>
<protein>
    <recommendedName>
        <fullName evidence="3">BRO1 domain-containing protein</fullName>
    </recommendedName>
</protein>
<dbReference type="GO" id="GO:0005777">
    <property type="term" value="C:peroxisome"/>
    <property type="evidence" value="ECO:0007669"/>
    <property type="project" value="EnsemblFungi"/>
</dbReference>
<dbReference type="SMART" id="SM01041">
    <property type="entry name" value="BRO1"/>
    <property type="match status" value="1"/>
</dbReference>
<feature type="domain" description="BRO1" evidence="3">
    <location>
        <begin position="4"/>
        <end position="384"/>
    </location>
</feature>
<dbReference type="Pfam" id="PF03097">
    <property type="entry name" value="BRO1"/>
    <property type="match status" value="1"/>
</dbReference>
<dbReference type="AlphaFoldDB" id="G0VB12"/>